<name>A0A9K3CQF9_9EUKA</name>
<evidence type="ECO:0000313" key="3">
    <source>
        <dbReference type="EMBL" id="GIQ80026.1"/>
    </source>
</evidence>
<reference evidence="4" key="1">
    <citation type="submission" date="2016-10" db="EMBL/GenBank/DDBJ databases">
        <authorList>
            <person name="Tanifuji G."/>
            <person name="Kume K."/>
            <person name="Nakayama T."/>
            <person name="Takabayashi S."/>
            <person name="Hashimoto T."/>
        </authorList>
    </citation>
    <scope>NUCLEOTIDE SEQUENCE</scope>
    <source>
        <strain evidence="4">NY0173</strain>
    </source>
</reference>
<dbReference type="Proteomes" id="UP000265618">
    <property type="component" value="Unassembled WGS sequence"/>
</dbReference>
<reference evidence="4 5" key="2">
    <citation type="journal article" date="2018" name="PLoS ONE">
        <title>The draft genome of Kipferlia bialata reveals reductive genome evolution in fornicate parasites.</title>
        <authorList>
            <person name="Tanifuji G."/>
            <person name="Takabayashi S."/>
            <person name="Kume K."/>
            <person name="Takagi M."/>
            <person name="Nakayama T."/>
            <person name="Kamikawa R."/>
            <person name="Inagaki Y."/>
            <person name="Hashimoto T."/>
        </authorList>
    </citation>
    <scope>NUCLEOTIDE SEQUENCE [LARGE SCALE GENOMIC DNA]</scope>
    <source>
        <strain evidence="4">NY0173</strain>
    </source>
</reference>
<feature type="region of interest" description="Disordered" evidence="2">
    <location>
        <begin position="145"/>
        <end position="171"/>
    </location>
</feature>
<gene>
    <name evidence="3" type="ORF">KIPB_000751</name>
    <name evidence="4" type="ORF">KIPB_001322</name>
</gene>
<proteinExistence type="predicted"/>
<feature type="region of interest" description="Disordered" evidence="2">
    <location>
        <begin position="69"/>
        <end position="96"/>
    </location>
</feature>
<evidence type="ECO:0000313" key="4">
    <source>
        <dbReference type="EMBL" id="GIQ80512.1"/>
    </source>
</evidence>
<keyword evidence="5" id="KW-1185">Reference proteome</keyword>
<dbReference type="AlphaFoldDB" id="A0A9K3CQF9"/>
<protein>
    <submittedName>
        <fullName evidence="4">Uncharacterized protein</fullName>
    </submittedName>
</protein>
<organism evidence="4 5">
    <name type="scientific">Kipferlia bialata</name>
    <dbReference type="NCBI Taxonomy" id="797122"/>
    <lineage>
        <taxon>Eukaryota</taxon>
        <taxon>Metamonada</taxon>
        <taxon>Carpediemonas-like organisms</taxon>
        <taxon>Kipferlia</taxon>
    </lineage>
</organism>
<evidence type="ECO:0000313" key="5">
    <source>
        <dbReference type="Proteomes" id="UP000265618"/>
    </source>
</evidence>
<feature type="coiled-coil region" evidence="1">
    <location>
        <begin position="482"/>
        <end position="512"/>
    </location>
</feature>
<comment type="caution">
    <text evidence="4">The sequence shown here is derived from an EMBL/GenBank/DDBJ whole genome shotgun (WGS) entry which is preliminary data.</text>
</comment>
<keyword evidence="1" id="KW-0175">Coiled coil</keyword>
<sequence length="541" mass="59756">MEPIQCMFCSELIPTTELVTHTRECRKHHIRVTNSVAREHLARYEAEVKRTRAREGFIPSITTTASGVTDVTGVTVPPSPETATGPRSLPHSEKKGAVPFSLSTPIDELDAILSDSFIEKIEALIEDDTRWGGLSLDGLPTQSAARKVATEEGRHKSRPRPISPFRLSDCEGPNEEALKEELDALFHDDVTRRLAGEQETDTLAECASISAECSDPKREGAEAEEQTPMQHFAHFNPEMSERVKALTERVKAMDIEALSSALDSLEACSQTALQEKLAALQTFMSEHTLEKVVSEDCGALVASLSGLCTEFHASLQAFISQRDHSEAPSSIVEAQGLVASLDSIGLIPLPRDTMSLSLPDKVKYVVVEDYNDDVRGVLRLATPLIACCDRIQHCIGVRGGTCNNHSQRGVNMTEWERVRDQSDSLLKTLAKLAPLQKQGLQRLEEYKATPTVSDSDIECAEYDVLVAEVAAKNPRMRREDQKTEAVTQVERYQKKVRELKHSQAKRERLQDEMGYFLAFPPVASALGVPVVPVDTYLGQRA</sequence>
<accession>A0A9K3CQF9</accession>
<dbReference type="EMBL" id="BDIP01000091">
    <property type="protein sequence ID" value="GIQ80026.1"/>
    <property type="molecule type" value="Genomic_DNA"/>
</dbReference>
<dbReference type="EMBL" id="BDIP01000183">
    <property type="protein sequence ID" value="GIQ80512.1"/>
    <property type="molecule type" value="Genomic_DNA"/>
</dbReference>
<evidence type="ECO:0000256" key="1">
    <source>
        <dbReference type="SAM" id="Coils"/>
    </source>
</evidence>
<evidence type="ECO:0000256" key="2">
    <source>
        <dbReference type="SAM" id="MobiDB-lite"/>
    </source>
</evidence>